<protein>
    <submittedName>
        <fullName evidence="1">Uncharacterized protein</fullName>
    </submittedName>
</protein>
<comment type="caution">
    <text evidence="1">The sequence shown here is derived from an EMBL/GenBank/DDBJ whole genome shotgun (WGS) entry which is preliminary data.</text>
</comment>
<sequence length="124" mass="14340">MPVKLDRLVWACRRECPHLAVLARQALQVRSARRTRRVAEAAQQFVLQMSRKRADSAFTRVERIICSTEPNRPALTQEVLMQRLQTANSSSQRAFRTHLLEPHLALPDLLVQPVRQHRTALQKL</sequence>
<name>A0A069PLQ4_9BURK</name>
<dbReference type="AlphaFoldDB" id="A0A069PLQ4"/>
<dbReference type="Proteomes" id="UP000027466">
    <property type="component" value="Unassembled WGS sequence"/>
</dbReference>
<reference evidence="1 2" key="1">
    <citation type="submission" date="2014-03" db="EMBL/GenBank/DDBJ databases">
        <title>Draft Genome Sequences of Four Burkholderia Strains.</title>
        <authorList>
            <person name="Liu X.Y."/>
            <person name="Li C.X."/>
            <person name="Xu J.H."/>
        </authorList>
    </citation>
    <scope>NUCLEOTIDE SEQUENCE [LARGE SCALE GENOMIC DNA]</scope>
    <source>
        <strain evidence="1 2">DSM 50014</strain>
    </source>
</reference>
<gene>
    <name evidence="1" type="ORF">BG61_03010</name>
</gene>
<evidence type="ECO:0000313" key="1">
    <source>
        <dbReference type="EMBL" id="KDR38191.1"/>
    </source>
</evidence>
<proteinExistence type="predicted"/>
<dbReference type="EMBL" id="JFHC01000103">
    <property type="protein sequence ID" value="KDR38191.1"/>
    <property type="molecule type" value="Genomic_DNA"/>
</dbReference>
<keyword evidence="2" id="KW-1185">Reference proteome</keyword>
<organism evidence="1 2">
    <name type="scientific">Caballeronia glathei</name>
    <dbReference type="NCBI Taxonomy" id="60547"/>
    <lineage>
        <taxon>Bacteria</taxon>
        <taxon>Pseudomonadati</taxon>
        <taxon>Pseudomonadota</taxon>
        <taxon>Betaproteobacteria</taxon>
        <taxon>Burkholderiales</taxon>
        <taxon>Burkholderiaceae</taxon>
        <taxon>Caballeronia</taxon>
    </lineage>
</organism>
<evidence type="ECO:0000313" key="2">
    <source>
        <dbReference type="Proteomes" id="UP000027466"/>
    </source>
</evidence>
<accession>A0A069PLQ4</accession>